<gene>
    <name evidence="4" type="ORF">HPB52_001963</name>
</gene>
<dbReference type="InterPro" id="IPR050327">
    <property type="entry name" value="Proton-linked_MCT"/>
</dbReference>
<sequence length="448" mass="48231">MKLAAKAEKKCSLQNGHGPDSVHSWFTAGACALSAFFALAPLRAFGVLFVAIMQEFGANREEASWTIMLLGGARVLSGLLAGPLAHRFTTRPVILLGSVISAGGVMLAYFATNMWSLHLTLGIVHGFGSGIVYAMNPVLISEHFVKYQTMATGVCFAGSTLGSFVFPKLIETLIAWYGFQEAMLLFGAIILNAAAFSLFLRQPRWLKRCDTSVESLITVDSTDEKSSARLPYVIPVNLDGESKDPEARPGFDQAIAVVQKRRRNISLLCGLDVLRIPMLYLVMFSSVAFNLGYDCYNSLLVDFAVDRGIAQSSAVTMTSLSSLADLVGRLGLPVLADRRLLTRRTLMAMVLALVGLMYVLMPQCTGYGSLFALAAAVAFLLGSGVVLFPVILVDCVGLDRIAMATGLLTALSATFSFAKPSLIGKAVLKQCSTICTFRFSYILVGEHN</sequence>
<comment type="subcellular location">
    <subcellularLocation>
        <location evidence="1">Membrane</location>
        <topology evidence="1">Multi-pass membrane protein</topology>
    </subcellularLocation>
</comment>
<reference evidence="4" key="2">
    <citation type="submission" date="2021-09" db="EMBL/GenBank/DDBJ databases">
        <authorList>
            <person name="Jia N."/>
            <person name="Wang J."/>
            <person name="Shi W."/>
            <person name="Du L."/>
            <person name="Sun Y."/>
            <person name="Zhan W."/>
            <person name="Jiang J."/>
            <person name="Wang Q."/>
            <person name="Zhang B."/>
            <person name="Ji P."/>
            <person name="Sakyi L.B."/>
            <person name="Cui X."/>
            <person name="Yuan T."/>
            <person name="Jiang B."/>
            <person name="Yang W."/>
            <person name="Lam T.T.-Y."/>
            <person name="Chang Q."/>
            <person name="Ding S."/>
            <person name="Wang X."/>
            <person name="Zhu J."/>
            <person name="Ruan X."/>
            <person name="Zhao L."/>
            <person name="Wei J."/>
            <person name="Que T."/>
            <person name="Du C."/>
            <person name="Cheng J."/>
            <person name="Dai P."/>
            <person name="Han X."/>
            <person name="Huang E."/>
            <person name="Gao Y."/>
            <person name="Liu J."/>
            <person name="Shao H."/>
            <person name="Ye R."/>
            <person name="Li L."/>
            <person name="Wei W."/>
            <person name="Wang X."/>
            <person name="Wang C."/>
            <person name="Huo Q."/>
            <person name="Li W."/>
            <person name="Guo W."/>
            <person name="Chen H."/>
            <person name="Chen S."/>
            <person name="Zhou L."/>
            <person name="Zhou L."/>
            <person name="Ni X."/>
            <person name="Tian J."/>
            <person name="Zhou Y."/>
            <person name="Sheng Y."/>
            <person name="Liu T."/>
            <person name="Pan Y."/>
            <person name="Xia L."/>
            <person name="Li J."/>
            <person name="Zhao F."/>
            <person name="Cao W."/>
        </authorList>
    </citation>
    <scope>NUCLEOTIDE SEQUENCE</scope>
    <source>
        <strain evidence="4">Rsan-2018</strain>
        <tissue evidence="4">Larvae</tissue>
    </source>
</reference>
<organism evidence="4 5">
    <name type="scientific">Rhipicephalus sanguineus</name>
    <name type="common">Brown dog tick</name>
    <name type="synonym">Ixodes sanguineus</name>
    <dbReference type="NCBI Taxonomy" id="34632"/>
    <lineage>
        <taxon>Eukaryota</taxon>
        <taxon>Metazoa</taxon>
        <taxon>Ecdysozoa</taxon>
        <taxon>Arthropoda</taxon>
        <taxon>Chelicerata</taxon>
        <taxon>Arachnida</taxon>
        <taxon>Acari</taxon>
        <taxon>Parasitiformes</taxon>
        <taxon>Ixodida</taxon>
        <taxon>Ixodoidea</taxon>
        <taxon>Ixodidae</taxon>
        <taxon>Rhipicephalinae</taxon>
        <taxon>Rhipicephalus</taxon>
        <taxon>Rhipicephalus</taxon>
    </lineage>
</organism>
<dbReference type="EMBL" id="JABSTV010001250">
    <property type="protein sequence ID" value="KAH7955632.1"/>
    <property type="molecule type" value="Genomic_DNA"/>
</dbReference>
<feature type="transmembrane region" description="Helical" evidence="2">
    <location>
        <begin position="367"/>
        <end position="393"/>
    </location>
</feature>
<evidence type="ECO:0000256" key="2">
    <source>
        <dbReference type="SAM" id="Phobius"/>
    </source>
</evidence>
<proteinExistence type="predicted"/>
<dbReference type="Proteomes" id="UP000821837">
    <property type="component" value="Unassembled WGS sequence"/>
</dbReference>
<dbReference type="SUPFAM" id="SSF103473">
    <property type="entry name" value="MFS general substrate transporter"/>
    <property type="match status" value="1"/>
</dbReference>
<dbReference type="PANTHER" id="PTHR11360:SF303">
    <property type="entry name" value="MAJOR FACILITATOR SUPERFAMILY (MFS) PROFILE DOMAIN-CONTAINING PROTEIN"/>
    <property type="match status" value="1"/>
</dbReference>
<dbReference type="AlphaFoldDB" id="A0A9D4PU12"/>
<feature type="transmembrane region" description="Helical" evidence="2">
    <location>
        <begin position="151"/>
        <end position="170"/>
    </location>
</feature>
<keyword evidence="2" id="KW-0812">Transmembrane</keyword>
<reference evidence="4" key="1">
    <citation type="journal article" date="2020" name="Cell">
        <title>Large-Scale Comparative Analyses of Tick Genomes Elucidate Their Genetic Diversity and Vector Capacities.</title>
        <authorList>
            <consortium name="Tick Genome and Microbiome Consortium (TIGMIC)"/>
            <person name="Jia N."/>
            <person name="Wang J."/>
            <person name="Shi W."/>
            <person name="Du L."/>
            <person name="Sun Y."/>
            <person name="Zhan W."/>
            <person name="Jiang J.F."/>
            <person name="Wang Q."/>
            <person name="Zhang B."/>
            <person name="Ji P."/>
            <person name="Bell-Sakyi L."/>
            <person name="Cui X.M."/>
            <person name="Yuan T.T."/>
            <person name="Jiang B.G."/>
            <person name="Yang W.F."/>
            <person name="Lam T.T."/>
            <person name="Chang Q.C."/>
            <person name="Ding S.J."/>
            <person name="Wang X.J."/>
            <person name="Zhu J.G."/>
            <person name="Ruan X.D."/>
            <person name="Zhao L."/>
            <person name="Wei J.T."/>
            <person name="Ye R.Z."/>
            <person name="Que T.C."/>
            <person name="Du C.H."/>
            <person name="Zhou Y.H."/>
            <person name="Cheng J.X."/>
            <person name="Dai P.F."/>
            <person name="Guo W.B."/>
            <person name="Han X.H."/>
            <person name="Huang E.J."/>
            <person name="Li L.F."/>
            <person name="Wei W."/>
            <person name="Gao Y.C."/>
            <person name="Liu J.Z."/>
            <person name="Shao H.Z."/>
            <person name="Wang X."/>
            <person name="Wang C.C."/>
            <person name="Yang T.C."/>
            <person name="Huo Q.B."/>
            <person name="Li W."/>
            <person name="Chen H.Y."/>
            <person name="Chen S.E."/>
            <person name="Zhou L.G."/>
            <person name="Ni X.B."/>
            <person name="Tian J.H."/>
            <person name="Sheng Y."/>
            <person name="Liu T."/>
            <person name="Pan Y.S."/>
            <person name="Xia L.Y."/>
            <person name="Li J."/>
            <person name="Zhao F."/>
            <person name="Cao W.C."/>
        </authorList>
    </citation>
    <scope>NUCLEOTIDE SEQUENCE</scope>
    <source>
        <strain evidence="4">Rsan-2018</strain>
    </source>
</reference>
<dbReference type="Gene3D" id="1.20.1250.20">
    <property type="entry name" value="MFS general substrate transporter like domains"/>
    <property type="match status" value="2"/>
</dbReference>
<dbReference type="PROSITE" id="PS50850">
    <property type="entry name" value="MFS"/>
    <property type="match status" value="1"/>
</dbReference>
<comment type="caution">
    <text evidence="4">The sequence shown here is derived from an EMBL/GenBank/DDBJ whole genome shotgun (WGS) entry which is preliminary data.</text>
</comment>
<dbReference type="GO" id="GO:0016020">
    <property type="term" value="C:membrane"/>
    <property type="evidence" value="ECO:0007669"/>
    <property type="project" value="UniProtKB-SubCell"/>
</dbReference>
<evidence type="ECO:0000313" key="5">
    <source>
        <dbReference type="Proteomes" id="UP000821837"/>
    </source>
</evidence>
<keyword evidence="2" id="KW-0472">Membrane</keyword>
<dbReference type="PANTHER" id="PTHR11360">
    <property type="entry name" value="MONOCARBOXYLATE TRANSPORTER"/>
    <property type="match status" value="1"/>
</dbReference>
<feature type="transmembrane region" description="Helical" evidence="2">
    <location>
        <begin position="117"/>
        <end position="139"/>
    </location>
</feature>
<feature type="transmembrane region" description="Helical" evidence="2">
    <location>
        <begin position="344"/>
        <end position="361"/>
    </location>
</feature>
<name>A0A9D4PU12_RHISA</name>
<dbReference type="VEuPathDB" id="VectorBase:RSAN_045084"/>
<dbReference type="Pfam" id="PF07690">
    <property type="entry name" value="MFS_1"/>
    <property type="match status" value="1"/>
</dbReference>
<feature type="domain" description="Major facilitator superfamily (MFS) profile" evidence="3">
    <location>
        <begin position="27"/>
        <end position="448"/>
    </location>
</feature>
<keyword evidence="2" id="KW-1133">Transmembrane helix</keyword>
<accession>A0A9D4PU12</accession>
<dbReference type="InterPro" id="IPR036259">
    <property type="entry name" value="MFS_trans_sf"/>
</dbReference>
<dbReference type="GO" id="GO:0008028">
    <property type="term" value="F:monocarboxylic acid transmembrane transporter activity"/>
    <property type="evidence" value="ECO:0007669"/>
    <property type="project" value="TreeGrafter"/>
</dbReference>
<dbReference type="InterPro" id="IPR020846">
    <property type="entry name" value="MFS_dom"/>
</dbReference>
<protein>
    <recommendedName>
        <fullName evidence="3">Major facilitator superfamily (MFS) profile domain-containing protein</fullName>
    </recommendedName>
</protein>
<dbReference type="PROSITE" id="PS51257">
    <property type="entry name" value="PROKAR_LIPOPROTEIN"/>
    <property type="match status" value="1"/>
</dbReference>
<evidence type="ECO:0000256" key="1">
    <source>
        <dbReference type="ARBA" id="ARBA00004141"/>
    </source>
</evidence>
<feature type="transmembrane region" description="Helical" evidence="2">
    <location>
        <begin position="182"/>
        <end position="200"/>
    </location>
</feature>
<evidence type="ECO:0000313" key="4">
    <source>
        <dbReference type="EMBL" id="KAH7955632.1"/>
    </source>
</evidence>
<dbReference type="InterPro" id="IPR011701">
    <property type="entry name" value="MFS"/>
</dbReference>
<feature type="transmembrane region" description="Helical" evidence="2">
    <location>
        <begin position="25"/>
        <end position="51"/>
    </location>
</feature>
<feature type="transmembrane region" description="Helical" evidence="2">
    <location>
        <begin position="63"/>
        <end position="81"/>
    </location>
</feature>
<feature type="transmembrane region" description="Helical" evidence="2">
    <location>
        <begin position="93"/>
        <end position="111"/>
    </location>
</feature>
<feature type="transmembrane region" description="Helical" evidence="2">
    <location>
        <begin position="265"/>
        <end position="289"/>
    </location>
</feature>
<evidence type="ECO:0000259" key="3">
    <source>
        <dbReference type="PROSITE" id="PS50850"/>
    </source>
</evidence>
<keyword evidence="5" id="KW-1185">Reference proteome</keyword>